<name>A0ABW4S6I1_9RHOB</name>
<dbReference type="PRINTS" id="PR01874">
    <property type="entry name" value="DNAREPAIRADA"/>
</dbReference>
<reference evidence="13" key="1">
    <citation type="journal article" date="2019" name="Int. J. Syst. Evol. Microbiol.">
        <title>The Global Catalogue of Microorganisms (GCM) 10K type strain sequencing project: providing services to taxonomists for standard genome sequencing and annotation.</title>
        <authorList>
            <consortium name="The Broad Institute Genomics Platform"/>
            <consortium name="The Broad Institute Genome Sequencing Center for Infectious Disease"/>
            <person name="Wu L."/>
            <person name="Ma J."/>
        </authorList>
    </citation>
    <scope>NUCLEOTIDE SEQUENCE [LARGE SCALE GENOMIC DNA]</scope>
    <source>
        <strain evidence="13">CGMCC 4.7242</strain>
    </source>
</reference>
<evidence type="ECO:0000256" key="1">
    <source>
        <dbReference type="ARBA" id="ARBA00012513"/>
    </source>
</evidence>
<evidence type="ECO:0000256" key="6">
    <source>
        <dbReference type="ARBA" id="ARBA00022777"/>
    </source>
</evidence>
<feature type="domain" description="KaiC" evidence="11">
    <location>
        <begin position="5"/>
        <end position="234"/>
    </location>
</feature>
<keyword evidence="2" id="KW-0597">Phosphoprotein</keyword>
<dbReference type="InterPro" id="IPR010624">
    <property type="entry name" value="KaiC_dom"/>
</dbReference>
<dbReference type="InterPro" id="IPR027417">
    <property type="entry name" value="P-loop_NTPase"/>
</dbReference>
<dbReference type="Pfam" id="PF06745">
    <property type="entry name" value="ATPase"/>
    <property type="match status" value="2"/>
</dbReference>
<dbReference type="Proteomes" id="UP001597353">
    <property type="component" value="Unassembled WGS sequence"/>
</dbReference>
<feature type="domain" description="RecA family profile 1" evidence="10">
    <location>
        <begin position="238"/>
        <end position="285"/>
    </location>
</feature>
<dbReference type="SUPFAM" id="SSF52540">
    <property type="entry name" value="P-loop containing nucleoside triphosphate hydrolases"/>
    <property type="match status" value="2"/>
</dbReference>
<evidence type="ECO:0000256" key="4">
    <source>
        <dbReference type="ARBA" id="ARBA00022737"/>
    </source>
</evidence>
<evidence type="ECO:0000256" key="2">
    <source>
        <dbReference type="ARBA" id="ARBA00022553"/>
    </source>
</evidence>
<keyword evidence="13" id="KW-1185">Reference proteome</keyword>
<organism evidence="12 13">
    <name type="scientific">Halodurantibacterium flavum</name>
    <dbReference type="NCBI Taxonomy" id="1382802"/>
    <lineage>
        <taxon>Bacteria</taxon>
        <taxon>Pseudomonadati</taxon>
        <taxon>Pseudomonadota</taxon>
        <taxon>Alphaproteobacteria</taxon>
        <taxon>Rhodobacterales</taxon>
        <taxon>Paracoccaceae</taxon>
        <taxon>Halodurantibacterium</taxon>
    </lineage>
</organism>
<evidence type="ECO:0000259" key="10">
    <source>
        <dbReference type="PROSITE" id="PS50162"/>
    </source>
</evidence>
<evidence type="ECO:0000313" key="12">
    <source>
        <dbReference type="EMBL" id="MFD1912988.1"/>
    </source>
</evidence>
<evidence type="ECO:0000256" key="9">
    <source>
        <dbReference type="ARBA" id="ARBA00023204"/>
    </source>
</evidence>
<dbReference type="SMART" id="SM00382">
    <property type="entry name" value="AAA"/>
    <property type="match status" value="2"/>
</dbReference>
<keyword evidence="8" id="KW-0238">DNA-binding</keyword>
<evidence type="ECO:0000256" key="5">
    <source>
        <dbReference type="ARBA" id="ARBA00022763"/>
    </source>
</evidence>
<dbReference type="RefSeq" id="WP_390262080.1">
    <property type="nucleotide sequence ID" value="NZ_JBHUGH010000009.1"/>
</dbReference>
<evidence type="ECO:0000256" key="3">
    <source>
        <dbReference type="ARBA" id="ARBA00022679"/>
    </source>
</evidence>
<dbReference type="EC" id="2.7.11.1" evidence="1"/>
<dbReference type="Gene3D" id="3.40.50.300">
    <property type="entry name" value="P-loop containing nucleotide triphosphate hydrolases"/>
    <property type="match status" value="2"/>
</dbReference>
<dbReference type="PIRSF" id="PIRSF039117">
    <property type="entry name" value="KaiC"/>
    <property type="match status" value="1"/>
</dbReference>
<dbReference type="PANTHER" id="PTHR42926">
    <property type="match status" value="1"/>
</dbReference>
<feature type="domain" description="KaiC" evidence="11">
    <location>
        <begin position="240"/>
        <end position="473"/>
    </location>
</feature>
<evidence type="ECO:0000256" key="7">
    <source>
        <dbReference type="ARBA" id="ARBA00022801"/>
    </source>
</evidence>
<dbReference type="InterPro" id="IPR003593">
    <property type="entry name" value="AAA+_ATPase"/>
</dbReference>
<keyword evidence="6" id="KW-0418">Kinase</keyword>
<dbReference type="PANTHER" id="PTHR42926:SF1">
    <property type="entry name" value="CIRCADIAN CLOCK OSCILLATOR PROTEIN KAIC 1"/>
    <property type="match status" value="1"/>
</dbReference>
<accession>A0ABW4S6I1</accession>
<keyword evidence="3" id="KW-0808">Transferase</keyword>
<dbReference type="InterPro" id="IPR030665">
    <property type="entry name" value="KaiC"/>
</dbReference>
<keyword evidence="7" id="KW-0378">Hydrolase</keyword>
<evidence type="ECO:0000259" key="11">
    <source>
        <dbReference type="PROSITE" id="PS51146"/>
    </source>
</evidence>
<keyword evidence="9" id="KW-0234">DNA repair</keyword>
<evidence type="ECO:0000256" key="8">
    <source>
        <dbReference type="ARBA" id="ARBA00023125"/>
    </source>
</evidence>
<gene>
    <name evidence="12" type="ORF">ACFSGJ_12270</name>
</gene>
<comment type="caution">
    <text evidence="12">The sequence shown here is derived from an EMBL/GenBank/DDBJ whole genome shotgun (WGS) entry which is preliminary data.</text>
</comment>
<keyword evidence="5" id="KW-0227">DNA damage</keyword>
<evidence type="ECO:0000313" key="13">
    <source>
        <dbReference type="Proteomes" id="UP001597353"/>
    </source>
</evidence>
<protein>
    <recommendedName>
        <fullName evidence="1">non-specific serine/threonine protein kinase</fullName>
        <ecNumber evidence="1">2.7.11.1</ecNumber>
    </recommendedName>
</protein>
<dbReference type="InterPro" id="IPR014774">
    <property type="entry name" value="KaiC-like_dom"/>
</dbReference>
<sequence>MKNLTRIESGVQGLDTVLGGGLLEGAAYIVQGSPGAGKTILSNQIAFHRAAQGGRVLYVTLLSESHDRLFQALGTLDFFDPQRIGNEIIYLSVFQTLRESGLDAVVHLLRSEIKRHGARLLVFDGLLNARDRADSDLDVKTFVAEVQGQAAFAQCTVLFLTSTRVQDASPEHTMVDGVIELSEDLAGVRSIRRLQVRKSRGSAAIGGLHQFEIGTTGLTIYPRYEATAARSFPDAVPPSARIRSGCSDLDEIAGGGFPAGSITLLLGPSGSGKTTLGLQFLSAASADEPALHFGFLETPARLRAKAKALGLPLPENEDMTLLWNPLTENLLDKLGWQLLSEVRKRGIRRLFIDGLTGFERAAIHPTRLTEFLAALTNELRNLGVTTLATWETVEMVGSGMTAPAAHLSALHDNLIILQRLPIDHTLVRTIAIQKMRDSDFTPATFGLVLSSSGLTIGNTMAATPDPNRIETASD</sequence>
<dbReference type="EMBL" id="JBHUGH010000009">
    <property type="protein sequence ID" value="MFD1912988.1"/>
    <property type="molecule type" value="Genomic_DNA"/>
</dbReference>
<dbReference type="InterPro" id="IPR020588">
    <property type="entry name" value="RecA_ATP-bd"/>
</dbReference>
<dbReference type="PROSITE" id="PS50162">
    <property type="entry name" value="RECA_2"/>
    <property type="match status" value="1"/>
</dbReference>
<dbReference type="InterPro" id="IPR051347">
    <property type="entry name" value="Circadian_clock_KaiC-rel"/>
</dbReference>
<keyword evidence="4" id="KW-0677">Repeat</keyword>
<proteinExistence type="predicted"/>
<dbReference type="PROSITE" id="PS51146">
    <property type="entry name" value="KAIC"/>
    <property type="match status" value="2"/>
</dbReference>